<dbReference type="GO" id="GO:0070482">
    <property type="term" value="P:response to oxygen levels"/>
    <property type="evidence" value="ECO:0007669"/>
    <property type="project" value="TreeGrafter"/>
</dbReference>
<keyword evidence="13" id="KW-1185">Reference proteome</keyword>
<dbReference type="InterPro" id="IPR001054">
    <property type="entry name" value="A/G_cyclase"/>
</dbReference>
<dbReference type="FunFam" id="3.30.70.1230:FF:000007">
    <property type="entry name" value="Guanylate cyclase soluble subunit alpha-3"/>
    <property type="match status" value="1"/>
</dbReference>
<keyword evidence="3" id="KW-0963">Cytoplasm</keyword>
<comment type="subcellular location">
    <subcellularLocation>
        <location evidence="1">Cytoplasm</location>
    </subcellularLocation>
</comment>
<organism evidence="12 13">
    <name type="scientific">Larimichthys crocea</name>
    <name type="common">Large yellow croaker</name>
    <name type="synonym">Pseudosciaena crocea</name>
    <dbReference type="NCBI Taxonomy" id="215358"/>
    <lineage>
        <taxon>Eukaryota</taxon>
        <taxon>Metazoa</taxon>
        <taxon>Chordata</taxon>
        <taxon>Craniata</taxon>
        <taxon>Vertebrata</taxon>
        <taxon>Euteleostomi</taxon>
        <taxon>Actinopterygii</taxon>
        <taxon>Neopterygii</taxon>
        <taxon>Teleostei</taxon>
        <taxon>Neoteleostei</taxon>
        <taxon>Acanthomorphata</taxon>
        <taxon>Eupercaria</taxon>
        <taxon>Sciaenidae</taxon>
        <taxon>Larimichthys</taxon>
    </lineage>
</organism>
<dbReference type="InterPro" id="IPR042463">
    <property type="entry name" value="HNOB_dom_associated_sf"/>
</dbReference>
<dbReference type="PROSITE" id="PS50125">
    <property type="entry name" value="GUANYLATE_CYCLASE_2"/>
    <property type="match status" value="1"/>
</dbReference>
<dbReference type="GO" id="GO:0019934">
    <property type="term" value="P:cGMP-mediated signaling"/>
    <property type="evidence" value="ECO:0007669"/>
    <property type="project" value="TreeGrafter"/>
</dbReference>
<dbReference type="GO" id="GO:0005525">
    <property type="term" value="F:GTP binding"/>
    <property type="evidence" value="ECO:0007669"/>
    <property type="project" value="UniProtKB-KW"/>
</dbReference>
<keyword evidence="9" id="KW-0175">Coiled coil</keyword>
<dbReference type="GO" id="GO:0020037">
    <property type="term" value="F:heme binding"/>
    <property type="evidence" value="ECO:0007669"/>
    <property type="project" value="InterPro"/>
</dbReference>
<dbReference type="Gene3D" id="3.90.1520.10">
    <property type="entry name" value="H-NOX domain"/>
    <property type="match status" value="1"/>
</dbReference>
<evidence type="ECO:0000313" key="13">
    <source>
        <dbReference type="Proteomes" id="UP000424527"/>
    </source>
</evidence>
<evidence type="ECO:0000313" key="12">
    <source>
        <dbReference type="EMBL" id="KAE8295305.1"/>
    </source>
</evidence>
<dbReference type="EMBL" id="REGW02000006">
    <property type="protein sequence ID" value="KAE8295305.1"/>
    <property type="molecule type" value="Genomic_DNA"/>
</dbReference>
<reference evidence="12 13" key="1">
    <citation type="submission" date="2019-07" db="EMBL/GenBank/DDBJ databases">
        <title>Chromosome genome assembly for large yellow croaker.</title>
        <authorList>
            <person name="Xiao S."/>
        </authorList>
    </citation>
    <scope>NUCLEOTIDE SEQUENCE [LARGE SCALE GENOMIC DNA]</scope>
    <source>
        <strain evidence="12">JMULYC20181020</strain>
        <tissue evidence="12">Muscle</tissue>
    </source>
</reference>
<dbReference type="CDD" id="cd07302">
    <property type="entry name" value="CHD"/>
    <property type="match status" value="1"/>
</dbReference>
<evidence type="ECO:0000259" key="11">
    <source>
        <dbReference type="PROSITE" id="PS50125"/>
    </source>
</evidence>
<dbReference type="Pfam" id="PF07701">
    <property type="entry name" value="HNOBA"/>
    <property type="match status" value="2"/>
</dbReference>
<dbReference type="Pfam" id="PF07700">
    <property type="entry name" value="HNOB"/>
    <property type="match status" value="1"/>
</dbReference>
<evidence type="ECO:0000256" key="5">
    <source>
        <dbReference type="ARBA" id="ARBA00023134"/>
    </source>
</evidence>
<feature type="region of interest" description="Disordered" evidence="10">
    <location>
        <begin position="612"/>
        <end position="667"/>
    </location>
</feature>
<sequence length="717" mass="81490">MCRDEAGVQDTFLTYEVYKDEITMQLVAEACKLLGVKPEVVLKQFGEYFFEFCKRSGYDHMLRTLGGNLFEFTENLDALHSYLTLSYKEMNAPSFRVEKNTDGTMLLHYYSDRRGLCHIVPGIIGAVAKDFFNSEITMEIVSQLEELERTGKKEHVVFLVTQWPAVDTRSSKTQSLEPLSNRSKLLRGFQPVYPTTLNIDLKTFCHAFPFHIVFDEQLVVHQAGVNLQRIVPGLQTMSIHLDLYFSIVHPEVTFTISSIRKFINSHFVLQTRRDMMPETWRDRPMLQLRASPLLRSLQELEEREMHISDIAPHDVTRDLILLNQQRLAEMELSNQLERKKEELRLLSQHLEEERRKTENLLYAMLPKHVANQLKEGKTVEAGEFKECTILFSDVVTFTNICSLCEPIQIVLMLNSMYLRFDRLTTVHNVYKVETIGDAYMVVGGVPIPVSSHAERVANFALGMILAAKEVINPVTGGPIQIRVGLHSGPVLAGVVGEKMPRYCLFGDTVNTASRMESHGLPDKIHLSPDVYQALKNKCYVIQKRGEIEVKGKGRMTTYFLERNFGVSEQRIMGVSDLEAGAGQQDSQMSDQPGLYRLALQRQRRDDLSLIPMKYGDSLSEPPSSSHMSEPQTCPTIKPRDSESYGSLHTDDQSEGGALDQLNDGGEFGQTEVKHTEEHIDGIERDRNVDTKEQQLITGAVETNNQNKHTRTRLCVVL</sequence>
<keyword evidence="7" id="KW-0141">cGMP biosynthesis</keyword>
<dbReference type="EC" id="4.6.1.2" evidence="2"/>
<evidence type="ECO:0000256" key="1">
    <source>
        <dbReference type="ARBA" id="ARBA00004496"/>
    </source>
</evidence>
<dbReference type="PANTHER" id="PTHR45655:SF15">
    <property type="entry name" value="GUANYLATE CYCLASE"/>
    <property type="match status" value="1"/>
</dbReference>
<dbReference type="GO" id="GO:0008074">
    <property type="term" value="C:guanylate cyclase complex, soluble"/>
    <property type="evidence" value="ECO:0007669"/>
    <property type="project" value="TreeGrafter"/>
</dbReference>
<protein>
    <recommendedName>
        <fullName evidence="2">guanylate cyclase</fullName>
        <ecNumber evidence="2">4.6.1.2</ecNumber>
    </recommendedName>
</protein>
<dbReference type="InterPro" id="IPR011645">
    <property type="entry name" value="HNOB_dom_associated"/>
</dbReference>
<accession>A0A6G0IUV8</accession>
<dbReference type="FunFam" id="3.30.450.260:FF:000002">
    <property type="entry name" value="guanylate cyclase soluble subunit alpha-2"/>
    <property type="match status" value="1"/>
</dbReference>
<evidence type="ECO:0000256" key="6">
    <source>
        <dbReference type="ARBA" id="ARBA00023239"/>
    </source>
</evidence>
<dbReference type="InterPro" id="IPR011644">
    <property type="entry name" value="Heme_NO-bd"/>
</dbReference>
<dbReference type="GO" id="GO:0004383">
    <property type="term" value="F:guanylate cyclase activity"/>
    <property type="evidence" value="ECO:0007669"/>
    <property type="project" value="UniProtKB-EC"/>
</dbReference>
<dbReference type="SUPFAM" id="SSF111126">
    <property type="entry name" value="Ligand-binding domain in the NO signalling and Golgi transport"/>
    <property type="match status" value="1"/>
</dbReference>
<dbReference type="AlphaFoldDB" id="A0A6G0IUV8"/>
<comment type="similarity">
    <text evidence="8">Belongs to the adenylyl cyclase class-4/guanylyl cyclase family.</text>
</comment>
<feature type="domain" description="Guanylate cyclase" evidence="11">
    <location>
        <begin position="388"/>
        <end position="516"/>
    </location>
</feature>
<comment type="caution">
    <text evidence="12">The sequence shown here is derived from an EMBL/GenBank/DDBJ whole genome shotgun (WGS) entry which is preliminary data.</text>
</comment>
<dbReference type="InterPro" id="IPR038158">
    <property type="entry name" value="H-NOX_domain_sf"/>
</dbReference>
<evidence type="ECO:0000256" key="7">
    <source>
        <dbReference type="ARBA" id="ARBA00023293"/>
    </source>
</evidence>
<dbReference type="Gene3D" id="3.30.70.1230">
    <property type="entry name" value="Nucleotide cyclase"/>
    <property type="match status" value="1"/>
</dbReference>
<keyword evidence="5" id="KW-0342">GTP-binding</keyword>
<dbReference type="Gene3D" id="3.30.450.260">
    <property type="entry name" value="Haem NO binding associated domain"/>
    <property type="match status" value="1"/>
</dbReference>
<dbReference type="Proteomes" id="UP000424527">
    <property type="component" value="Unassembled WGS sequence"/>
</dbReference>
<evidence type="ECO:0000256" key="10">
    <source>
        <dbReference type="SAM" id="MobiDB-lite"/>
    </source>
</evidence>
<feature type="coiled-coil region" evidence="9">
    <location>
        <begin position="322"/>
        <end position="360"/>
    </location>
</feature>
<dbReference type="InterPro" id="IPR029787">
    <property type="entry name" value="Nucleotide_cyclase"/>
</dbReference>
<evidence type="ECO:0000256" key="9">
    <source>
        <dbReference type="SAM" id="Coils"/>
    </source>
</evidence>
<evidence type="ECO:0000256" key="3">
    <source>
        <dbReference type="ARBA" id="ARBA00022490"/>
    </source>
</evidence>
<evidence type="ECO:0000256" key="8">
    <source>
        <dbReference type="RuleBase" id="RU000405"/>
    </source>
</evidence>
<dbReference type="Gene3D" id="6.10.250.780">
    <property type="match status" value="1"/>
</dbReference>
<feature type="compositionally biased region" description="Low complexity" evidence="10">
    <location>
        <begin position="617"/>
        <end position="630"/>
    </location>
</feature>
<evidence type="ECO:0000256" key="4">
    <source>
        <dbReference type="ARBA" id="ARBA00022741"/>
    </source>
</evidence>
<gene>
    <name evidence="12" type="ORF">D5F01_LYC06231</name>
</gene>
<dbReference type="Pfam" id="PF00211">
    <property type="entry name" value="Guanylate_cyc"/>
    <property type="match status" value="1"/>
</dbReference>
<keyword evidence="6 8" id="KW-0456">Lyase</keyword>
<dbReference type="PROSITE" id="PS00452">
    <property type="entry name" value="GUANYLATE_CYCLASE_1"/>
    <property type="match status" value="1"/>
</dbReference>
<name>A0A6G0IUV8_LARCR</name>
<dbReference type="InterPro" id="IPR024096">
    <property type="entry name" value="NO_sig/Golgi_transp_ligand-bd"/>
</dbReference>
<keyword evidence="4" id="KW-0547">Nucleotide-binding</keyword>
<evidence type="ECO:0000256" key="2">
    <source>
        <dbReference type="ARBA" id="ARBA00012202"/>
    </source>
</evidence>
<proteinExistence type="inferred from homology"/>
<dbReference type="InterPro" id="IPR018297">
    <property type="entry name" value="A/G_cyclase_CS"/>
</dbReference>
<dbReference type="SMART" id="SM00044">
    <property type="entry name" value="CYCc"/>
    <property type="match status" value="1"/>
</dbReference>
<dbReference type="PANTHER" id="PTHR45655">
    <property type="entry name" value="GUANYLATE CYCLASE SOLUBLE SUBUNIT BETA-2"/>
    <property type="match status" value="1"/>
</dbReference>
<dbReference type="SUPFAM" id="SSF55073">
    <property type="entry name" value="Nucleotide cyclase"/>
    <property type="match status" value="1"/>
</dbReference>